<dbReference type="RefSeq" id="WP_061606264.1">
    <property type="nucleotide sequence ID" value="NZ_CP162579.1"/>
</dbReference>
<evidence type="ECO:0000256" key="1">
    <source>
        <dbReference type="ARBA" id="ARBA00000971"/>
    </source>
</evidence>
<keyword evidence="9" id="KW-0132">Cell division</keyword>
<gene>
    <name evidence="9" type="primary">tig</name>
    <name evidence="13" type="ORF">BE15_33755</name>
</gene>
<keyword evidence="7 9" id="KW-0413">Isomerase</keyword>
<evidence type="ECO:0000259" key="11">
    <source>
        <dbReference type="Pfam" id="PF05697"/>
    </source>
</evidence>
<evidence type="ECO:0000256" key="7">
    <source>
        <dbReference type="ARBA" id="ARBA00023235"/>
    </source>
</evidence>
<dbReference type="OrthoDB" id="9767721at2"/>
<dbReference type="InterPro" id="IPR001179">
    <property type="entry name" value="PPIase_FKBP_dom"/>
</dbReference>
<evidence type="ECO:0000313" key="13">
    <source>
        <dbReference type="EMBL" id="KYF72565.1"/>
    </source>
</evidence>
<dbReference type="GO" id="GO:0043022">
    <property type="term" value="F:ribosome binding"/>
    <property type="evidence" value="ECO:0007669"/>
    <property type="project" value="TreeGrafter"/>
</dbReference>
<name>A0A150QX57_SORCE</name>
<dbReference type="InterPro" id="IPR005215">
    <property type="entry name" value="Trig_fac"/>
</dbReference>
<evidence type="ECO:0000313" key="14">
    <source>
        <dbReference type="Proteomes" id="UP000075260"/>
    </source>
</evidence>
<dbReference type="Gene3D" id="1.10.3120.10">
    <property type="entry name" value="Trigger factor, C-terminal domain"/>
    <property type="match status" value="1"/>
</dbReference>
<dbReference type="InterPro" id="IPR008880">
    <property type="entry name" value="Trigger_fac_C"/>
</dbReference>
<feature type="domain" description="Trigger factor ribosome-binding bacterial" evidence="11">
    <location>
        <begin position="1"/>
        <end position="143"/>
    </location>
</feature>
<dbReference type="HAMAP" id="MF_00303">
    <property type="entry name" value="Trigger_factor_Tig"/>
    <property type="match status" value="1"/>
</dbReference>
<dbReference type="SUPFAM" id="SSF109998">
    <property type="entry name" value="Triger factor/SurA peptide-binding domain-like"/>
    <property type="match status" value="1"/>
</dbReference>
<dbReference type="GO" id="GO:0005737">
    <property type="term" value="C:cytoplasm"/>
    <property type="evidence" value="ECO:0007669"/>
    <property type="project" value="UniProtKB-SubCell"/>
</dbReference>
<dbReference type="Gene3D" id="3.10.50.40">
    <property type="match status" value="1"/>
</dbReference>
<evidence type="ECO:0000256" key="4">
    <source>
        <dbReference type="ARBA" id="ARBA00016902"/>
    </source>
</evidence>
<keyword evidence="5 9" id="KW-0697">Rotamase</keyword>
<comment type="caution">
    <text evidence="13">The sequence shown here is derived from an EMBL/GenBank/DDBJ whole genome shotgun (WGS) entry which is preliminary data.</text>
</comment>
<feature type="domain" description="Trigger factor C-terminal" evidence="12">
    <location>
        <begin position="262"/>
        <end position="412"/>
    </location>
</feature>
<dbReference type="InterPro" id="IPR036611">
    <property type="entry name" value="Trigger_fac_ribosome-bd_sf"/>
</dbReference>
<comment type="similarity">
    <text evidence="2 9">Belongs to the FKBP-type PPIase family. Tig subfamily.</text>
</comment>
<accession>A0A150QX57</accession>
<dbReference type="EC" id="5.2.1.8" evidence="3 9"/>
<evidence type="ECO:0000256" key="2">
    <source>
        <dbReference type="ARBA" id="ARBA00005464"/>
    </source>
</evidence>
<feature type="domain" description="PPIase FKBP-type" evidence="10">
    <location>
        <begin position="158"/>
        <end position="239"/>
    </location>
</feature>
<evidence type="ECO:0000256" key="6">
    <source>
        <dbReference type="ARBA" id="ARBA00023186"/>
    </source>
</evidence>
<keyword evidence="9" id="KW-0131">Cell cycle</keyword>
<evidence type="ECO:0000256" key="9">
    <source>
        <dbReference type="HAMAP-Rule" id="MF_00303"/>
    </source>
</evidence>
<proteinExistence type="inferred from homology"/>
<organism evidence="13 14">
    <name type="scientific">Sorangium cellulosum</name>
    <name type="common">Polyangium cellulosum</name>
    <dbReference type="NCBI Taxonomy" id="56"/>
    <lineage>
        <taxon>Bacteria</taxon>
        <taxon>Pseudomonadati</taxon>
        <taxon>Myxococcota</taxon>
        <taxon>Polyangia</taxon>
        <taxon>Polyangiales</taxon>
        <taxon>Polyangiaceae</taxon>
        <taxon>Sorangium</taxon>
    </lineage>
</organism>
<dbReference type="InterPro" id="IPR037041">
    <property type="entry name" value="Trigger_fac_C_sf"/>
</dbReference>
<evidence type="ECO:0000256" key="8">
    <source>
        <dbReference type="ARBA" id="ARBA00029986"/>
    </source>
</evidence>
<protein>
    <recommendedName>
        <fullName evidence="4 9">Trigger factor</fullName>
        <shortName evidence="9">TF</shortName>
        <ecNumber evidence="3 9">5.2.1.8</ecNumber>
    </recommendedName>
    <alternativeName>
        <fullName evidence="8 9">PPIase</fullName>
    </alternativeName>
</protein>
<dbReference type="GO" id="GO:0051083">
    <property type="term" value="P:'de novo' cotranslational protein folding"/>
    <property type="evidence" value="ECO:0007669"/>
    <property type="project" value="TreeGrafter"/>
</dbReference>
<dbReference type="Pfam" id="PF05698">
    <property type="entry name" value="Trigger_C"/>
    <property type="match status" value="1"/>
</dbReference>
<dbReference type="SUPFAM" id="SSF54534">
    <property type="entry name" value="FKBP-like"/>
    <property type="match status" value="1"/>
</dbReference>
<dbReference type="GO" id="GO:0043335">
    <property type="term" value="P:protein unfolding"/>
    <property type="evidence" value="ECO:0007669"/>
    <property type="project" value="TreeGrafter"/>
</dbReference>
<reference evidence="13 14" key="1">
    <citation type="submission" date="2014-02" db="EMBL/GenBank/DDBJ databases">
        <title>The small core and large imbalanced accessory genome model reveals a collaborative survival strategy of Sorangium cellulosum strains in nature.</title>
        <authorList>
            <person name="Han K."/>
            <person name="Peng R."/>
            <person name="Blom J."/>
            <person name="Li Y.-Z."/>
        </authorList>
    </citation>
    <scope>NUCLEOTIDE SEQUENCE [LARGE SCALE GENOMIC DNA]</scope>
    <source>
        <strain evidence="13 14">So0008-312</strain>
    </source>
</reference>
<dbReference type="EMBL" id="JEMA01000255">
    <property type="protein sequence ID" value="KYF72565.1"/>
    <property type="molecule type" value="Genomic_DNA"/>
</dbReference>
<dbReference type="Pfam" id="PF00254">
    <property type="entry name" value="FKBP_C"/>
    <property type="match status" value="1"/>
</dbReference>
<comment type="subcellular location">
    <subcellularLocation>
        <location evidence="9">Cytoplasm</location>
    </subcellularLocation>
    <text evidence="9">About half TF is bound to the ribosome near the polypeptide exit tunnel while the other half is free in the cytoplasm.</text>
</comment>
<sequence length="430" mass="47951">MQVNVEKLSPVLMEFQVEVPADRVRSEVDKAYSALQRTARVRGYRPGKAPRQVLAHLYGGRIHADVAQRLVDATLNQALADKQVQPLSQPAIAPTELRPDDTFSYKARFEVRPDIAEVKWEGFEVKRPSTTPSEEMIDAEITALRREHSTLQAPEPERPAAKGDMATISFTLEIGGALRDTKEQEIETELGSGQIFKEIEDALHGMTPGQSKDVQVTFSEQHSNADLRGKEAIFHITLKDLRERIFPEVDDEFAKDCGEESLPALRESVRKKLEKELTQRASDAVAEQLVIELCKANPIPVPPSLVDQQAQLAERELLATARRQGQRIDPTPEFRARVRLDAEMKVRAGLVMAEIAKAKQVKITEADLEKGYEELAEQTGKNVAKIKAEYREPQKRELFAGMILEDKILDIIEAASNVTAADPPQQPSGA</sequence>
<dbReference type="PANTHER" id="PTHR30560">
    <property type="entry name" value="TRIGGER FACTOR CHAPERONE AND PEPTIDYL-PROLYL CIS/TRANS ISOMERASE"/>
    <property type="match status" value="1"/>
</dbReference>
<comment type="domain">
    <text evidence="9">Consists of 3 domains; the N-terminus binds the ribosome, the middle domain has PPIase activity, while the C-terminus has intrinsic chaperone activity on its own.</text>
</comment>
<dbReference type="InterPro" id="IPR008881">
    <property type="entry name" value="Trigger_fac_ribosome-bd_bac"/>
</dbReference>
<dbReference type="InterPro" id="IPR027304">
    <property type="entry name" value="Trigger_fact/SurA_dom_sf"/>
</dbReference>
<dbReference type="SUPFAM" id="SSF102735">
    <property type="entry name" value="Trigger factor ribosome-binding domain"/>
    <property type="match status" value="1"/>
</dbReference>
<evidence type="ECO:0000259" key="12">
    <source>
        <dbReference type="Pfam" id="PF05698"/>
    </source>
</evidence>
<comment type="function">
    <text evidence="9">Involved in protein export. Acts as a chaperone by maintaining the newly synthesized protein in an open conformation. Functions as a peptidyl-prolyl cis-trans isomerase.</text>
</comment>
<dbReference type="PANTHER" id="PTHR30560:SF3">
    <property type="entry name" value="TRIGGER FACTOR-LIKE PROTEIN TIG, CHLOROPLASTIC"/>
    <property type="match status" value="1"/>
</dbReference>
<comment type="catalytic activity">
    <reaction evidence="1 9">
        <text>[protein]-peptidylproline (omega=180) = [protein]-peptidylproline (omega=0)</text>
        <dbReference type="Rhea" id="RHEA:16237"/>
        <dbReference type="Rhea" id="RHEA-COMP:10747"/>
        <dbReference type="Rhea" id="RHEA-COMP:10748"/>
        <dbReference type="ChEBI" id="CHEBI:83833"/>
        <dbReference type="ChEBI" id="CHEBI:83834"/>
        <dbReference type="EC" id="5.2.1.8"/>
    </reaction>
</comment>
<dbReference type="AlphaFoldDB" id="A0A150QX57"/>
<dbReference type="NCBIfam" id="TIGR00115">
    <property type="entry name" value="tig"/>
    <property type="match status" value="1"/>
</dbReference>
<keyword evidence="6 9" id="KW-0143">Chaperone</keyword>
<dbReference type="GO" id="GO:0015031">
    <property type="term" value="P:protein transport"/>
    <property type="evidence" value="ECO:0007669"/>
    <property type="project" value="UniProtKB-UniRule"/>
</dbReference>
<dbReference type="PIRSF" id="PIRSF003095">
    <property type="entry name" value="Trigger_factor"/>
    <property type="match status" value="1"/>
</dbReference>
<dbReference type="GO" id="GO:0003755">
    <property type="term" value="F:peptidyl-prolyl cis-trans isomerase activity"/>
    <property type="evidence" value="ECO:0007669"/>
    <property type="project" value="UniProtKB-UniRule"/>
</dbReference>
<keyword evidence="9" id="KW-0963">Cytoplasm</keyword>
<dbReference type="GO" id="GO:0044183">
    <property type="term" value="F:protein folding chaperone"/>
    <property type="evidence" value="ECO:0007669"/>
    <property type="project" value="TreeGrafter"/>
</dbReference>
<dbReference type="InterPro" id="IPR046357">
    <property type="entry name" value="PPIase_dom_sf"/>
</dbReference>
<dbReference type="GO" id="GO:0051301">
    <property type="term" value="P:cell division"/>
    <property type="evidence" value="ECO:0007669"/>
    <property type="project" value="UniProtKB-KW"/>
</dbReference>
<dbReference type="Proteomes" id="UP000075260">
    <property type="component" value="Unassembled WGS sequence"/>
</dbReference>
<dbReference type="Gene3D" id="3.30.70.1050">
    <property type="entry name" value="Trigger factor ribosome-binding domain"/>
    <property type="match status" value="1"/>
</dbReference>
<evidence type="ECO:0000259" key="10">
    <source>
        <dbReference type="Pfam" id="PF00254"/>
    </source>
</evidence>
<evidence type="ECO:0000256" key="3">
    <source>
        <dbReference type="ARBA" id="ARBA00013194"/>
    </source>
</evidence>
<dbReference type="Pfam" id="PF05697">
    <property type="entry name" value="Trigger_N"/>
    <property type="match status" value="1"/>
</dbReference>
<evidence type="ECO:0000256" key="5">
    <source>
        <dbReference type="ARBA" id="ARBA00023110"/>
    </source>
</evidence>